<dbReference type="AlphaFoldDB" id="A0A835GNS4"/>
<gene>
    <name evidence="1" type="ORF">HW555_003694</name>
</gene>
<organism evidence="1 2">
    <name type="scientific">Spodoptera exigua</name>
    <name type="common">Beet armyworm</name>
    <name type="synonym">Noctua fulgens</name>
    <dbReference type="NCBI Taxonomy" id="7107"/>
    <lineage>
        <taxon>Eukaryota</taxon>
        <taxon>Metazoa</taxon>
        <taxon>Ecdysozoa</taxon>
        <taxon>Arthropoda</taxon>
        <taxon>Hexapoda</taxon>
        <taxon>Insecta</taxon>
        <taxon>Pterygota</taxon>
        <taxon>Neoptera</taxon>
        <taxon>Endopterygota</taxon>
        <taxon>Lepidoptera</taxon>
        <taxon>Glossata</taxon>
        <taxon>Ditrysia</taxon>
        <taxon>Noctuoidea</taxon>
        <taxon>Noctuidae</taxon>
        <taxon>Amphipyrinae</taxon>
        <taxon>Spodoptera</taxon>
    </lineage>
</organism>
<dbReference type="PANTHER" id="PTHR21398:SF4">
    <property type="entry name" value="AGAP002980-PA"/>
    <property type="match status" value="1"/>
</dbReference>
<evidence type="ECO:0000313" key="1">
    <source>
        <dbReference type="EMBL" id="KAF9419861.1"/>
    </source>
</evidence>
<comment type="caution">
    <text evidence="1">The sequence shown here is derived from an EMBL/GenBank/DDBJ whole genome shotgun (WGS) entry which is preliminary data.</text>
</comment>
<dbReference type="PANTHER" id="PTHR21398">
    <property type="entry name" value="AGAP007094-PA"/>
    <property type="match status" value="1"/>
</dbReference>
<protein>
    <submittedName>
        <fullName evidence="1">Uncharacterized protein</fullName>
    </submittedName>
</protein>
<dbReference type="Pfam" id="PF07841">
    <property type="entry name" value="DM4_12"/>
    <property type="match status" value="1"/>
</dbReference>
<evidence type="ECO:0000313" key="2">
    <source>
        <dbReference type="Proteomes" id="UP000648187"/>
    </source>
</evidence>
<dbReference type="SMART" id="SM00718">
    <property type="entry name" value="DM4_12"/>
    <property type="match status" value="1"/>
</dbReference>
<name>A0A835GNS4_SPOEX</name>
<proteinExistence type="predicted"/>
<keyword evidence="2" id="KW-1185">Reference proteome</keyword>
<dbReference type="Proteomes" id="UP000648187">
    <property type="component" value="Unassembled WGS sequence"/>
</dbReference>
<dbReference type="InterPro" id="IPR006631">
    <property type="entry name" value="DM4_12"/>
</dbReference>
<sequence length="233" mass="26330">MRTRRITTMFYKEVVLTLAIASDLLIFPVNGKEIELSDGILHRNKRQVLLWPNSTLLQFNAGVGFPSAAKSINVNYAFQANFQLPWNRTQIPIDILEANSGYVGTARKKREAGIKHDSNGDYQDDAKLYHFYKHVEAVLDGFGHNGKSCVLQTLCQLGAEPLHTDDEEDLLHEMAIFVLNPKNDGIHNLTENDDTYPYIKAYTDGEHQKDCSALYHGCSLSFIDVFTKLHDQA</sequence>
<dbReference type="EMBL" id="JACKWZ010000038">
    <property type="protein sequence ID" value="KAF9419861.1"/>
    <property type="molecule type" value="Genomic_DNA"/>
</dbReference>
<reference evidence="1" key="1">
    <citation type="submission" date="2020-08" db="EMBL/GenBank/DDBJ databases">
        <title>Spodoptera exigua strain:BAW_Kor-Di-RS1 Genome sequencing and assembly.</title>
        <authorList>
            <person name="Kim J."/>
            <person name="Nam H.Y."/>
            <person name="Kwon M."/>
            <person name="Choi J.H."/>
            <person name="Cho S.R."/>
            <person name="Kim G.-H."/>
        </authorList>
    </citation>
    <scope>NUCLEOTIDE SEQUENCE</scope>
    <source>
        <strain evidence="1">BAW_Kor-Di-RS1</strain>
        <tissue evidence="1">Whole-body</tissue>
    </source>
</reference>
<accession>A0A835GNS4</accession>